<dbReference type="PANTHER" id="PTHR24351">
    <property type="entry name" value="RIBOSOMAL PROTEIN S6 KINASE"/>
    <property type="match status" value="1"/>
</dbReference>
<keyword evidence="1" id="KW-0723">Serine/threonine-protein kinase</keyword>
<feature type="domain" description="Protein kinase" evidence="7">
    <location>
        <begin position="348"/>
        <end position="617"/>
    </location>
</feature>
<dbReference type="PROSITE" id="PS50011">
    <property type="entry name" value="PROTEIN_KINASE_DOM"/>
    <property type="match status" value="1"/>
</dbReference>
<protein>
    <recommendedName>
        <fullName evidence="7">Protein kinase domain-containing protein</fullName>
    </recommendedName>
</protein>
<organism evidence="8 9">
    <name type="scientific">Varroa destructor</name>
    <name type="common">Honeybee mite</name>
    <dbReference type="NCBI Taxonomy" id="109461"/>
    <lineage>
        <taxon>Eukaryota</taxon>
        <taxon>Metazoa</taxon>
        <taxon>Ecdysozoa</taxon>
        <taxon>Arthropoda</taxon>
        <taxon>Chelicerata</taxon>
        <taxon>Arachnida</taxon>
        <taxon>Acari</taxon>
        <taxon>Parasitiformes</taxon>
        <taxon>Mesostigmata</taxon>
        <taxon>Gamasina</taxon>
        <taxon>Dermanyssoidea</taxon>
        <taxon>Varroidae</taxon>
        <taxon>Varroa</taxon>
    </lineage>
</organism>
<evidence type="ECO:0000256" key="3">
    <source>
        <dbReference type="ARBA" id="ARBA00022741"/>
    </source>
</evidence>
<sequence length="1015" mass="115566">MSNRRKSQSPSSLKEADRKRQSRNDHKDTAKDDNSKFSHNLGSCEQPSVGHNQGKYKLSSVNHVEKHRPNAMARSSIDNERKLSATPATVNSVNSYLSSAMDVSTTTGVTVLRNNERESPPATTRQGGARGYRGRSSAKMTLDDFVPNHHVVRLKKTNRPRKRDKQLDSNQIGKQNDESDEIAKEKSKYDEVVREAEDIFRGLARANVMFERPLKCALGLVNSRLKATCNVSEEITPFQYFCREQVILWLQTIRDMLERRALIYLDLEEMFISLYELYLIAERKYPMEAHYIAMHVRNIGIDISYAAALMARLANVETFDFMRLAESINAAPRDGTPYSYLIPRMQDFKLHHLIALGRCSRVYKVTHRSSLTVCAMDISTVMTERELIVAGGVLSLIHHCCVATPFARFQAGGQMVSLFEYCWGLTLENVVAESSYFSVDTFRAIAAQLISAVKHIHGCGVMHRALTTDNVIMERSGRVKLVGFHNACICLAHIPKRSQLVFQERRIGEFSYDVDFNIPTQYMPPEMVLKRSYGRSSDWWTLGVTLYRTFTKIFPFDGADDAQIRRAIYRNPLVFPDRDGVPVSGGAKEFLQCLLTKKPRGRCMYGDRVDLYKHPFIVGVDWKKLSTTDKLFPQPDGYCKLLQRTVPPRFRRTDLTESEQAALSPKAVFDDIRPHKLGNPTKLEDVPYPQVSTFISPVFRKALEVFRFPKKLGRGPLLKVMGYNASSPALSIPDTFDLDRYNAERLVITIPKRNIFELGIHIESAIGEDNCKYFYVTRFSDSFYYDSLPLIEGDFLLAMNNTSLINEVMATVKAKLAFHQHDVTTFIVQSSSPFRLAAMYPDFGCLLKSLPRISVGVNPAQFLEFRCLVRTQIVGYTDGWVVNAAHFVWKTSGKQRLFVGDVIQTVDGIEAITLSTEELDARLQRGARQVEVIPVSSLRLRRLTVDRIFKAYGGSQDVLEKMAWVKVQKQRAHLTSKETAGLGPVQLRYIFRRMELANRETEPVEMYRDPHRSFD</sequence>
<evidence type="ECO:0000256" key="2">
    <source>
        <dbReference type="ARBA" id="ARBA00022679"/>
    </source>
</evidence>
<dbReference type="Pfam" id="PF00069">
    <property type="entry name" value="Pkinase"/>
    <property type="match status" value="1"/>
</dbReference>
<dbReference type="Gene3D" id="1.10.510.10">
    <property type="entry name" value="Transferase(Phosphotransferase) domain 1"/>
    <property type="match status" value="1"/>
</dbReference>
<dbReference type="GeneID" id="111245576"/>
<dbReference type="InParanoid" id="A0A7M7JCC5"/>
<feature type="compositionally biased region" description="Basic and acidic residues" evidence="6">
    <location>
        <begin position="14"/>
        <end position="36"/>
    </location>
</feature>
<dbReference type="RefSeq" id="XP_022649835.1">
    <property type="nucleotide sequence ID" value="XM_022794100.1"/>
</dbReference>
<evidence type="ECO:0000256" key="5">
    <source>
        <dbReference type="ARBA" id="ARBA00022840"/>
    </source>
</evidence>
<proteinExistence type="predicted"/>
<keyword evidence="4" id="KW-0418">Kinase</keyword>
<dbReference type="OrthoDB" id="193931at2759"/>
<dbReference type="InterPro" id="IPR000719">
    <property type="entry name" value="Prot_kinase_dom"/>
</dbReference>
<feature type="compositionally biased region" description="Polar residues" evidence="6">
    <location>
        <begin position="37"/>
        <end position="51"/>
    </location>
</feature>
<dbReference type="KEGG" id="vde:111245576"/>
<evidence type="ECO:0000256" key="4">
    <source>
        <dbReference type="ARBA" id="ARBA00022777"/>
    </source>
</evidence>
<feature type="region of interest" description="Disordered" evidence="6">
    <location>
        <begin position="1"/>
        <end position="83"/>
    </location>
</feature>
<keyword evidence="2" id="KW-0808">Transferase</keyword>
<feature type="region of interest" description="Disordered" evidence="6">
    <location>
        <begin position="156"/>
        <end position="187"/>
    </location>
</feature>
<evidence type="ECO:0000313" key="9">
    <source>
        <dbReference type="Proteomes" id="UP000594260"/>
    </source>
</evidence>
<dbReference type="EnsemblMetazoa" id="XM_022794100">
    <property type="protein sequence ID" value="XP_022649835"/>
    <property type="gene ID" value="LOC111245576"/>
</dbReference>
<keyword evidence="9" id="KW-1185">Reference proteome</keyword>
<dbReference type="Proteomes" id="UP000594260">
    <property type="component" value="Unplaced"/>
</dbReference>
<evidence type="ECO:0000256" key="1">
    <source>
        <dbReference type="ARBA" id="ARBA00022527"/>
    </source>
</evidence>
<evidence type="ECO:0000256" key="6">
    <source>
        <dbReference type="SAM" id="MobiDB-lite"/>
    </source>
</evidence>
<name>A0A7M7JCC5_VARDE</name>
<evidence type="ECO:0000313" key="8">
    <source>
        <dbReference type="EnsemblMetazoa" id="XP_022649835"/>
    </source>
</evidence>
<dbReference type="GO" id="GO:0004674">
    <property type="term" value="F:protein serine/threonine kinase activity"/>
    <property type="evidence" value="ECO:0007669"/>
    <property type="project" value="UniProtKB-KW"/>
</dbReference>
<accession>A0A7M7JCC5</accession>
<dbReference type="AlphaFoldDB" id="A0A7M7JCC5"/>
<reference evidence="8" key="1">
    <citation type="submission" date="2021-01" db="UniProtKB">
        <authorList>
            <consortium name="EnsemblMetazoa"/>
        </authorList>
    </citation>
    <scope>IDENTIFICATION</scope>
</reference>
<dbReference type="InterPro" id="IPR011009">
    <property type="entry name" value="Kinase-like_dom_sf"/>
</dbReference>
<feature type="region of interest" description="Disordered" evidence="6">
    <location>
        <begin position="113"/>
        <end position="136"/>
    </location>
</feature>
<dbReference type="SMART" id="SM00220">
    <property type="entry name" value="S_TKc"/>
    <property type="match status" value="1"/>
</dbReference>
<dbReference type="SUPFAM" id="SSF56112">
    <property type="entry name" value="Protein kinase-like (PK-like)"/>
    <property type="match status" value="1"/>
</dbReference>
<keyword evidence="3" id="KW-0547">Nucleotide-binding</keyword>
<dbReference type="Gene3D" id="3.30.200.20">
    <property type="entry name" value="Phosphorylase Kinase, domain 1"/>
    <property type="match status" value="1"/>
</dbReference>
<dbReference type="GO" id="GO:0005524">
    <property type="term" value="F:ATP binding"/>
    <property type="evidence" value="ECO:0007669"/>
    <property type="project" value="UniProtKB-KW"/>
</dbReference>
<evidence type="ECO:0000259" key="7">
    <source>
        <dbReference type="PROSITE" id="PS50011"/>
    </source>
</evidence>
<feature type="compositionally biased region" description="Basic and acidic residues" evidence="6">
    <location>
        <begin position="175"/>
        <end position="187"/>
    </location>
</feature>
<keyword evidence="5" id="KW-0067">ATP-binding</keyword>